<accession>A0A917MA49</accession>
<dbReference type="CDD" id="cd17929">
    <property type="entry name" value="DEXHc_priA"/>
    <property type="match status" value="1"/>
</dbReference>
<dbReference type="AlphaFoldDB" id="A0A917MA49"/>
<feature type="binding site" evidence="12">
    <location>
        <position position="577"/>
    </location>
    <ligand>
        <name>Zn(2+)</name>
        <dbReference type="ChEBI" id="CHEBI:29105"/>
        <label>1</label>
    </ligand>
</feature>
<keyword evidence="4 12" id="KW-0547">Nucleotide-binding</keyword>
<evidence type="ECO:0000256" key="3">
    <source>
        <dbReference type="ARBA" id="ARBA00022723"/>
    </source>
</evidence>
<dbReference type="SMART" id="SM00487">
    <property type="entry name" value="DEXDc"/>
    <property type="match status" value="1"/>
</dbReference>
<feature type="domain" description="Helicase C-terminal" evidence="14">
    <location>
        <begin position="569"/>
        <end position="723"/>
    </location>
</feature>
<evidence type="ECO:0000256" key="9">
    <source>
        <dbReference type="ARBA" id="ARBA00023125"/>
    </source>
</evidence>
<dbReference type="InterPro" id="IPR027417">
    <property type="entry name" value="P-loop_NTPase"/>
</dbReference>
<dbReference type="InterPro" id="IPR036390">
    <property type="entry name" value="WH_DNA-bd_sf"/>
</dbReference>
<dbReference type="GO" id="GO:0043138">
    <property type="term" value="F:3'-5' DNA helicase activity"/>
    <property type="evidence" value="ECO:0007669"/>
    <property type="project" value="UniProtKB-EC"/>
</dbReference>
<evidence type="ECO:0000313" key="16">
    <source>
        <dbReference type="Proteomes" id="UP000660862"/>
    </source>
</evidence>
<feature type="binding site" evidence="12">
    <location>
        <position position="561"/>
    </location>
    <ligand>
        <name>Zn(2+)</name>
        <dbReference type="ChEBI" id="CHEBI:29105"/>
        <label>2</label>
    </ligand>
</feature>
<keyword evidence="9 12" id="KW-0238">DNA-binding</keyword>
<keyword evidence="8 12" id="KW-0067">ATP-binding</keyword>
<comment type="similarity">
    <text evidence="12">Belongs to the helicase family. PriA subfamily.</text>
</comment>
<dbReference type="CDD" id="cd18804">
    <property type="entry name" value="SF2_C_priA"/>
    <property type="match status" value="1"/>
</dbReference>
<reference evidence="15" key="1">
    <citation type="journal article" date="2014" name="Int. J. Syst. Evol. Microbiol.">
        <title>Complete genome sequence of Corynebacterium casei LMG S-19264T (=DSM 44701T), isolated from a smear-ripened cheese.</title>
        <authorList>
            <consortium name="US DOE Joint Genome Institute (JGI-PGF)"/>
            <person name="Walter F."/>
            <person name="Albersmeier A."/>
            <person name="Kalinowski J."/>
            <person name="Ruckert C."/>
        </authorList>
    </citation>
    <scope>NUCLEOTIDE SEQUENCE</scope>
    <source>
        <strain evidence="15">CGMCC 1.12195</strain>
    </source>
</reference>
<comment type="caution">
    <text evidence="15">The sequence shown here is derived from an EMBL/GenBank/DDBJ whole genome shotgun (WGS) entry which is preliminary data.</text>
</comment>
<feature type="domain" description="Helicase ATP-binding" evidence="13">
    <location>
        <begin position="304"/>
        <end position="471"/>
    </location>
</feature>
<dbReference type="FunFam" id="3.40.50.300:FF:000489">
    <property type="entry name" value="Primosome assembly protein PriA"/>
    <property type="match status" value="1"/>
</dbReference>
<evidence type="ECO:0000256" key="11">
    <source>
        <dbReference type="ARBA" id="ARBA00048988"/>
    </source>
</evidence>
<keyword evidence="10 12" id="KW-0413">Isomerase</keyword>
<proteinExistence type="inferred from homology"/>
<dbReference type="Proteomes" id="UP000660862">
    <property type="component" value="Unassembled WGS sequence"/>
</dbReference>
<feature type="binding site" evidence="12">
    <location>
        <position position="534"/>
    </location>
    <ligand>
        <name>Zn(2+)</name>
        <dbReference type="ChEBI" id="CHEBI:29105"/>
        <label>1</label>
    </ligand>
</feature>
<comment type="cofactor">
    <cofactor evidence="12">
        <name>Zn(2+)</name>
        <dbReference type="ChEBI" id="CHEBI:29105"/>
    </cofactor>
    <text evidence="12">Binds 2 zinc ions per subunit.</text>
</comment>
<dbReference type="EMBL" id="BMER01000001">
    <property type="protein sequence ID" value="GGG87245.1"/>
    <property type="molecule type" value="Genomic_DNA"/>
</dbReference>
<keyword evidence="2 12" id="KW-0235">DNA replication</keyword>
<evidence type="ECO:0000313" key="15">
    <source>
        <dbReference type="EMBL" id="GGG87245.1"/>
    </source>
</evidence>
<comment type="subunit">
    <text evidence="12">Component of the replication restart primosome.</text>
</comment>
<protein>
    <recommendedName>
        <fullName evidence="12">Replication restart protein PriA</fullName>
    </recommendedName>
    <alternativeName>
        <fullName evidence="12">ATP-dependent DNA helicase PriA</fullName>
        <ecNumber evidence="12">5.6.2.4</ecNumber>
    </alternativeName>
    <alternativeName>
        <fullName evidence="12">DNA 3'-5' helicase PriA</fullName>
    </alternativeName>
</protein>
<dbReference type="InterPro" id="IPR005259">
    <property type="entry name" value="PriA"/>
</dbReference>
<dbReference type="SUPFAM" id="SSF52540">
    <property type="entry name" value="P-loop containing nucleoside triphosphate hydrolases"/>
    <property type="match status" value="2"/>
</dbReference>
<dbReference type="Pfam" id="PF17764">
    <property type="entry name" value="PriA_3primeBD"/>
    <property type="match status" value="1"/>
</dbReference>
<evidence type="ECO:0000256" key="12">
    <source>
        <dbReference type="HAMAP-Rule" id="MF_00983"/>
    </source>
</evidence>
<evidence type="ECO:0000259" key="14">
    <source>
        <dbReference type="PROSITE" id="PS51194"/>
    </source>
</evidence>
<evidence type="ECO:0000256" key="8">
    <source>
        <dbReference type="ARBA" id="ARBA00022840"/>
    </source>
</evidence>
<evidence type="ECO:0000256" key="6">
    <source>
        <dbReference type="ARBA" id="ARBA00022806"/>
    </source>
</evidence>
<sequence>MLEFTEGNATARVTLFVEVVLPLAISKTYTYRVPNGWNADIAVGKRVIVQFGKNKVYSAIIYRVTDRPPELYEAKYILDLLDDSPIVDDVQLRLWDWISMYYLCALGEVMQAALPAALKLASETKIVAATGSSATDRSALNDKEYLILDALDISSELKVSDIVKLLGQKTVFPLLKKLFDKGLILISEEILPKYKPKMKVFIGLHDDYADDLGRKLLLDSLGNAPKQQDAVLAYIQLSRQYPKVPKADIMEASGCSSAIMAALVEKGIFTVEERAVSRLDGEDVEIAGDFTFNDAQSKAFDKIKGQFATKDVVLLHGVTASGKTQLYIRLIEEAVANGSNVLYLLPEIALTTQITERLRLHFGNKLGVYHSRFNDNERAEVWHKVLNNEYSVVVGARSAVFLPFRALGLVVVDEEHETSYKQFDPAPRYHARDTAIYLGHIHGAKVLLGSATPAIESYYNARAGKYGLVELKQRFGNSRLPEIVTVNISEESRKGTMLSYFSGTLLQEMEHALDQQQQVILFQNRRGHTPLLQCKTCGYIAKCIHCDVSLTYHKSSRKLHCHYCGFSEDPIQVCPACGSTHIESKGFGTERVEEELETLLPNARIARLDLDSTRGKHGFDRVLNAFDEQRYDILVGTQMVAKGLDFGKVSVIGIINADGLINYPDFRAYERAFSLLAQVSGRAGRRNSNGKVIVQSYAPSHRIIQQVIENDYEGMFMTEVTERKHYAYPPFFRLFKIDVKHKEQQAVYDAAQRLAASLREGLGQRVYGPEAPLVGRVRNHYIYSILLKVERAGISITKVKELVKVTLLYFEANKANKGVRVQVDVDPY</sequence>
<dbReference type="GO" id="GO:0003677">
    <property type="term" value="F:DNA binding"/>
    <property type="evidence" value="ECO:0007669"/>
    <property type="project" value="UniProtKB-UniRule"/>
</dbReference>
<dbReference type="GO" id="GO:0006302">
    <property type="term" value="P:double-strand break repair"/>
    <property type="evidence" value="ECO:0007669"/>
    <property type="project" value="InterPro"/>
</dbReference>
<feature type="binding site" evidence="12">
    <location>
        <position position="546"/>
    </location>
    <ligand>
        <name>Zn(2+)</name>
        <dbReference type="ChEBI" id="CHEBI:29105"/>
        <label>2</label>
    </ligand>
</feature>
<dbReference type="InterPro" id="IPR041236">
    <property type="entry name" value="PriA_C"/>
</dbReference>
<feature type="binding site" evidence="12">
    <location>
        <position position="543"/>
    </location>
    <ligand>
        <name>Zn(2+)</name>
        <dbReference type="ChEBI" id="CHEBI:29105"/>
        <label>2</label>
    </ligand>
</feature>
<keyword evidence="1 12" id="KW-0639">Primosome</keyword>
<comment type="catalytic activity">
    <reaction evidence="12">
        <text>Couples ATP hydrolysis with the unwinding of duplex DNA by translocating in the 3'-5' direction.</text>
        <dbReference type="EC" id="5.6.2.4"/>
    </reaction>
</comment>
<evidence type="ECO:0000256" key="7">
    <source>
        <dbReference type="ARBA" id="ARBA00022833"/>
    </source>
</evidence>
<keyword evidence="7 12" id="KW-0862">Zinc</keyword>
<evidence type="ECO:0000256" key="1">
    <source>
        <dbReference type="ARBA" id="ARBA00022515"/>
    </source>
</evidence>
<dbReference type="SMART" id="SM00490">
    <property type="entry name" value="HELICc"/>
    <property type="match status" value="1"/>
</dbReference>
<evidence type="ECO:0000256" key="4">
    <source>
        <dbReference type="ARBA" id="ARBA00022741"/>
    </source>
</evidence>
<dbReference type="InterPro" id="IPR041222">
    <property type="entry name" value="PriA_3primeBD"/>
</dbReference>
<evidence type="ECO:0000256" key="2">
    <source>
        <dbReference type="ARBA" id="ARBA00022705"/>
    </source>
</evidence>
<keyword evidence="16" id="KW-1185">Reference proteome</keyword>
<dbReference type="Pfam" id="PF00270">
    <property type="entry name" value="DEAD"/>
    <property type="match status" value="1"/>
</dbReference>
<dbReference type="Gene3D" id="3.40.1440.60">
    <property type="entry name" value="PriA, 3(prime) DNA-binding domain"/>
    <property type="match status" value="1"/>
</dbReference>
<dbReference type="GO" id="GO:0006270">
    <property type="term" value="P:DNA replication initiation"/>
    <property type="evidence" value="ECO:0007669"/>
    <property type="project" value="TreeGrafter"/>
</dbReference>
<dbReference type="GO" id="GO:1990077">
    <property type="term" value="C:primosome complex"/>
    <property type="evidence" value="ECO:0007669"/>
    <property type="project" value="UniProtKB-UniRule"/>
</dbReference>
<dbReference type="InterPro" id="IPR014001">
    <property type="entry name" value="Helicase_ATP-bd"/>
</dbReference>
<dbReference type="GO" id="GO:0006310">
    <property type="term" value="P:DNA recombination"/>
    <property type="evidence" value="ECO:0007669"/>
    <property type="project" value="InterPro"/>
</dbReference>
<reference evidence="15" key="2">
    <citation type="submission" date="2020-09" db="EMBL/GenBank/DDBJ databases">
        <authorList>
            <person name="Sun Q."/>
            <person name="Zhou Y."/>
        </authorList>
    </citation>
    <scope>NUCLEOTIDE SEQUENCE</scope>
    <source>
        <strain evidence="15">CGMCC 1.12195</strain>
    </source>
</reference>
<dbReference type="RefSeq" id="WP_188505835.1">
    <property type="nucleotide sequence ID" value="NZ_BMER01000001.1"/>
</dbReference>
<feature type="binding site" evidence="12">
    <location>
        <position position="564"/>
    </location>
    <ligand>
        <name>Zn(2+)</name>
        <dbReference type="ChEBI" id="CHEBI:29105"/>
        <label>2</label>
    </ligand>
</feature>
<dbReference type="InterPro" id="IPR040498">
    <property type="entry name" value="PriA_CRR"/>
</dbReference>
<dbReference type="PANTHER" id="PTHR30580">
    <property type="entry name" value="PRIMOSOMAL PROTEIN N"/>
    <property type="match status" value="1"/>
</dbReference>
<dbReference type="InterPro" id="IPR011545">
    <property type="entry name" value="DEAD/DEAH_box_helicase_dom"/>
</dbReference>
<dbReference type="NCBIfam" id="TIGR00595">
    <property type="entry name" value="priA"/>
    <property type="match status" value="1"/>
</dbReference>
<dbReference type="EC" id="5.6.2.4" evidence="12"/>
<dbReference type="PANTHER" id="PTHR30580:SF0">
    <property type="entry name" value="PRIMOSOMAL PROTEIN N"/>
    <property type="match status" value="1"/>
</dbReference>
<gene>
    <name evidence="12 15" type="primary">priA</name>
    <name evidence="15" type="ORF">GCM10007415_21180</name>
</gene>
<evidence type="ECO:0000256" key="10">
    <source>
        <dbReference type="ARBA" id="ARBA00023235"/>
    </source>
</evidence>
<dbReference type="Pfam" id="PF18319">
    <property type="entry name" value="Zn_ribbon_PriA"/>
    <property type="match status" value="1"/>
</dbReference>
<dbReference type="SUPFAM" id="SSF46785">
    <property type="entry name" value="Winged helix' DNA-binding domain"/>
    <property type="match status" value="1"/>
</dbReference>
<dbReference type="FunFam" id="3.40.1440.60:FF:000001">
    <property type="entry name" value="Primosomal protein N"/>
    <property type="match status" value="1"/>
</dbReference>
<dbReference type="Pfam" id="PF18074">
    <property type="entry name" value="PriA_C"/>
    <property type="match status" value="1"/>
</dbReference>
<feature type="binding site" evidence="12">
    <location>
        <position position="574"/>
    </location>
    <ligand>
        <name>Zn(2+)</name>
        <dbReference type="ChEBI" id="CHEBI:29105"/>
        <label>1</label>
    </ligand>
</feature>
<evidence type="ECO:0000256" key="5">
    <source>
        <dbReference type="ARBA" id="ARBA00022801"/>
    </source>
</evidence>
<keyword evidence="3 12" id="KW-0479">Metal-binding</keyword>
<dbReference type="PROSITE" id="PS51192">
    <property type="entry name" value="HELICASE_ATP_BIND_1"/>
    <property type="match status" value="1"/>
</dbReference>
<dbReference type="PROSITE" id="PS51194">
    <property type="entry name" value="HELICASE_CTER"/>
    <property type="match status" value="1"/>
</dbReference>
<dbReference type="InterPro" id="IPR042115">
    <property type="entry name" value="PriA_3primeBD_sf"/>
</dbReference>
<organism evidence="15 16">
    <name type="scientific">Parapedobacter pyrenivorans</name>
    <dbReference type="NCBI Taxonomy" id="1305674"/>
    <lineage>
        <taxon>Bacteria</taxon>
        <taxon>Pseudomonadati</taxon>
        <taxon>Bacteroidota</taxon>
        <taxon>Sphingobacteriia</taxon>
        <taxon>Sphingobacteriales</taxon>
        <taxon>Sphingobacteriaceae</taxon>
        <taxon>Parapedobacter</taxon>
    </lineage>
</organism>
<comment type="function">
    <text evidence="12">Initiates the restart of stalled replication forks, which reloads the replicative helicase on sites other than the origin of replication. Recognizes and binds to abandoned replication forks and remodels them to uncover a helicase loading site. Promotes assembly of the primosome at these replication forks.</text>
</comment>
<dbReference type="GO" id="GO:0016787">
    <property type="term" value="F:hydrolase activity"/>
    <property type="evidence" value="ECO:0007669"/>
    <property type="project" value="UniProtKB-KW"/>
</dbReference>
<dbReference type="GO" id="GO:0005524">
    <property type="term" value="F:ATP binding"/>
    <property type="evidence" value="ECO:0007669"/>
    <property type="project" value="UniProtKB-UniRule"/>
</dbReference>
<keyword evidence="6 12" id="KW-0347">Helicase</keyword>
<dbReference type="Pfam" id="PF00271">
    <property type="entry name" value="Helicase_C"/>
    <property type="match status" value="1"/>
</dbReference>
<dbReference type="HAMAP" id="MF_00983">
    <property type="entry name" value="PriA"/>
    <property type="match status" value="1"/>
</dbReference>
<dbReference type="InterPro" id="IPR001650">
    <property type="entry name" value="Helicase_C-like"/>
</dbReference>
<evidence type="ECO:0000259" key="13">
    <source>
        <dbReference type="PROSITE" id="PS51192"/>
    </source>
</evidence>
<dbReference type="GO" id="GO:0006269">
    <property type="term" value="P:DNA replication, synthesis of primer"/>
    <property type="evidence" value="ECO:0007669"/>
    <property type="project" value="UniProtKB-KW"/>
</dbReference>
<comment type="catalytic activity">
    <reaction evidence="11 12">
        <text>ATP + H2O = ADP + phosphate + H(+)</text>
        <dbReference type="Rhea" id="RHEA:13065"/>
        <dbReference type="ChEBI" id="CHEBI:15377"/>
        <dbReference type="ChEBI" id="CHEBI:15378"/>
        <dbReference type="ChEBI" id="CHEBI:30616"/>
        <dbReference type="ChEBI" id="CHEBI:43474"/>
        <dbReference type="ChEBI" id="CHEBI:456216"/>
        <dbReference type="EC" id="5.6.2.4"/>
    </reaction>
</comment>
<name>A0A917MA49_9SPHI</name>
<dbReference type="GO" id="GO:0008270">
    <property type="term" value="F:zinc ion binding"/>
    <property type="evidence" value="ECO:0007669"/>
    <property type="project" value="UniProtKB-UniRule"/>
</dbReference>
<feature type="binding site" evidence="12">
    <location>
        <position position="537"/>
    </location>
    <ligand>
        <name>Zn(2+)</name>
        <dbReference type="ChEBI" id="CHEBI:29105"/>
        <label>1</label>
    </ligand>
</feature>
<keyword evidence="5 12" id="KW-0378">Hydrolase</keyword>
<dbReference type="Gene3D" id="3.40.50.300">
    <property type="entry name" value="P-loop containing nucleotide triphosphate hydrolases"/>
    <property type="match status" value="2"/>
</dbReference>